<evidence type="ECO:0000256" key="5">
    <source>
        <dbReference type="SAM" id="MobiDB-lite"/>
    </source>
</evidence>
<dbReference type="GO" id="GO:0000338">
    <property type="term" value="P:protein deneddylation"/>
    <property type="evidence" value="ECO:0007669"/>
    <property type="project" value="TreeGrafter"/>
</dbReference>
<dbReference type="PANTHER" id="PTHR46468">
    <property type="entry name" value="SENTRIN-SPECIFIC PROTEASE 8"/>
    <property type="match status" value="1"/>
</dbReference>
<comment type="similarity">
    <text evidence="1">Belongs to the peptidase C48 family.</text>
</comment>
<organism evidence="7 8">
    <name type="scientific">Paraphaeosphaeria minitans</name>
    <dbReference type="NCBI Taxonomy" id="565426"/>
    <lineage>
        <taxon>Eukaryota</taxon>
        <taxon>Fungi</taxon>
        <taxon>Dikarya</taxon>
        <taxon>Ascomycota</taxon>
        <taxon>Pezizomycotina</taxon>
        <taxon>Dothideomycetes</taxon>
        <taxon>Pleosporomycetidae</taxon>
        <taxon>Pleosporales</taxon>
        <taxon>Massarineae</taxon>
        <taxon>Didymosphaeriaceae</taxon>
        <taxon>Paraphaeosphaeria</taxon>
    </lineage>
</organism>
<comment type="caution">
    <text evidence="7">The sequence shown here is derived from an EMBL/GenBank/DDBJ whole genome shotgun (WGS) entry which is preliminary data.</text>
</comment>
<proteinExistence type="inferred from homology"/>
<dbReference type="EMBL" id="WJXW01000001">
    <property type="protein sequence ID" value="KAF9741241.1"/>
    <property type="molecule type" value="Genomic_DNA"/>
</dbReference>
<dbReference type="GO" id="GO:0019784">
    <property type="term" value="F:deNEDDylase activity"/>
    <property type="evidence" value="ECO:0007669"/>
    <property type="project" value="InterPro"/>
</dbReference>
<evidence type="ECO:0000259" key="6">
    <source>
        <dbReference type="PROSITE" id="PS50600"/>
    </source>
</evidence>
<evidence type="ECO:0000256" key="1">
    <source>
        <dbReference type="ARBA" id="ARBA00005234"/>
    </source>
</evidence>
<evidence type="ECO:0000313" key="7">
    <source>
        <dbReference type="EMBL" id="KAF9741241.1"/>
    </source>
</evidence>
<feature type="compositionally biased region" description="Low complexity" evidence="5">
    <location>
        <begin position="473"/>
        <end position="485"/>
    </location>
</feature>
<dbReference type="InterPro" id="IPR003653">
    <property type="entry name" value="Peptidase_C48_C"/>
</dbReference>
<dbReference type="SUPFAM" id="SSF54001">
    <property type="entry name" value="Cysteine proteinases"/>
    <property type="match status" value="1"/>
</dbReference>
<dbReference type="Proteomes" id="UP000756921">
    <property type="component" value="Unassembled WGS sequence"/>
</dbReference>
<name>A0A9P6GTR5_9PLEO</name>
<dbReference type="OrthoDB" id="3687719at2759"/>
<dbReference type="InterPro" id="IPR038765">
    <property type="entry name" value="Papain-like_cys_pep_sf"/>
</dbReference>
<keyword evidence="3" id="KW-0378">Hydrolase</keyword>
<dbReference type="GO" id="GO:0006508">
    <property type="term" value="P:proteolysis"/>
    <property type="evidence" value="ECO:0007669"/>
    <property type="project" value="UniProtKB-KW"/>
</dbReference>
<feature type="region of interest" description="Disordered" evidence="5">
    <location>
        <begin position="464"/>
        <end position="486"/>
    </location>
</feature>
<dbReference type="GO" id="GO:0008234">
    <property type="term" value="F:cysteine-type peptidase activity"/>
    <property type="evidence" value="ECO:0007669"/>
    <property type="project" value="UniProtKB-KW"/>
</dbReference>
<gene>
    <name evidence="7" type="ORF">PMIN01_00780</name>
</gene>
<reference evidence="7" key="1">
    <citation type="journal article" date="2020" name="Mol. Plant Microbe Interact.">
        <title>Genome Sequence of the Biocontrol Agent Coniothyrium minitans strain Conio (IMI 134523).</title>
        <authorList>
            <person name="Patel D."/>
            <person name="Shittu T.A."/>
            <person name="Baroncelli R."/>
            <person name="Muthumeenakshi S."/>
            <person name="Osborne T.H."/>
            <person name="Janganan T.K."/>
            <person name="Sreenivasaprasad S."/>
        </authorList>
    </citation>
    <scope>NUCLEOTIDE SEQUENCE</scope>
    <source>
        <strain evidence="7">Conio</strain>
    </source>
</reference>
<dbReference type="Pfam" id="PF02902">
    <property type="entry name" value="Peptidase_C48"/>
    <property type="match status" value="1"/>
</dbReference>
<protein>
    <recommendedName>
        <fullName evidence="6">Ubiquitin-like protease family profile domain-containing protein</fullName>
    </recommendedName>
</protein>
<evidence type="ECO:0000256" key="4">
    <source>
        <dbReference type="ARBA" id="ARBA00022807"/>
    </source>
</evidence>
<accession>A0A9P6GTR5</accession>
<evidence type="ECO:0000256" key="2">
    <source>
        <dbReference type="ARBA" id="ARBA00022670"/>
    </source>
</evidence>
<evidence type="ECO:0000256" key="3">
    <source>
        <dbReference type="ARBA" id="ARBA00022801"/>
    </source>
</evidence>
<keyword evidence="2" id="KW-0645">Protease</keyword>
<dbReference type="InterPro" id="IPR044613">
    <property type="entry name" value="Nep1/2-like"/>
</dbReference>
<dbReference type="AlphaFoldDB" id="A0A9P6GTR5"/>
<keyword evidence="4" id="KW-0788">Thiol protease</keyword>
<dbReference type="PROSITE" id="PS50600">
    <property type="entry name" value="ULP_PROTEASE"/>
    <property type="match status" value="1"/>
</dbReference>
<dbReference type="PANTHER" id="PTHR46468:SF1">
    <property type="entry name" value="SENTRIN-SPECIFIC PROTEASE 8"/>
    <property type="match status" value="1"/>
</dbReference>
<feature type="domain" description="Ubiquitin-like protease family profile" evidence="6">
    <location>
        <begin position="173"/>
        <end position="353"/>
    </location>
</feature>
<evidence type="ECO:0000313" key="8">
    <source>
        <dbReference type="Proteomes" id="UP000756921"/>
    </source>
</evidence>
<keyword evidence="8" id="KW-1185">Reference proteome</keyword>
<dbReference type="Gene3D" id="3.40.395.10">
    <property type="entry name" value="Adenoviral Proteinase, Chain A"/>
    <property type="match status" value="1"/>
</dbReference>
<sequence>MESAAQPADGAGHKWKPQDVTAHIQRAHAFAQTGTQLRLETESLFVTSSRGFGRELPPIGLTRPPLKSRRYTIDASLATGAFQEKRDYVACYYERVPEDLTYPTQSTAKISVSVRETDEPVRLRNQITLPDPLRYRELHRWGCVLPQFNADKYPGDNSGRDFLNDTYTQFSDGPLRNEDFATITLMNRDSWYRDDVMDAALALCSIYYGADDNEIMVVGSGTAQAFKFAAMADRELDMTELRAYAPRFQGKKWILMPLNDGIGGTSTGQFQGTHWSLLAIDRPNKSAHYIDGLGNGMEKMAKRYACALQKMVDDEEYDFSIEWNAPHQWCDNSTPFDDWGPCGPYVVKMIKIMMDQIRTLHNAGCDAEIGFHLSPDFRSRFDFNSYAERRALEYTIASFKADQVTKERATVHANTVLGLPRPLDPTKFGNPTWPNYDAPLFTQGTPGCLTLSKLRNYRELTLRQHQRHTSAYGDSSSDSSGGISINREISGTHHRVGCDGDQEGQFANDIDMQDQPVSIAINNDRGVRI</sequence>